<dbReference type="RefSeq" id="XP_067822062.1">
    <property type="nucleotide sequence ID" value="XM_067961985.1"/>
</dbReference>
<keyword evidence="8" id="KW-1185">Reference proteome</keyword>
<organism evidence="7 8">
    <name type="scientific">Bremia lactucae</name>
    <name type="common">Lettuce downy mildew</name>
    <dbReference type="NCBI Taxonomy" id="4779"/>
    <lineage>
        <taxon>Eukaryota</taxon>
        <taxon>Sar</taxon>
        <taxon>Stramenopiles</taxon>
        <taxon>Oomycota</taxon>
        <taxon>Peronosporomycetes</taxon>
        <taxon>Peronosporales</taxon>
        <taxon>Peronosporaceae</taxon>
        <taxon>Bremia</taxon>
    </lineage>
</organism>
<dbReference type="KEGG" id="blac:94347656"/>
<dbReference type="GO" id="GO:0005874">
    <property type="term" value="C:microtubule"/>
    <property type="evidence" value="ECO:0007669"/>
    <property type="project" value="InterPro"/>
</dbReference>
<feature type="domain" description="TPX2 C-terminal" evidence="6">
    <location>
        <begin position="632"/>
        <end position="682"/>
    </location>
</feature>
<comment type="subcellular location">
    <subcellularLocation>
        <location evidence="1">Cytoplasm</location>
        <location evidence="1">Cytoskeleton</location>
    </subcellularLocation>
</comment>
<reference evidence="7 8" key="1">
    <citation type="journal article" date="2021" name="Genome Biol.">
        <title>AFLAP: assembly-free linkage analysis pipeline using k-mers from genome sequencing data.</title>
        <authorList>
            <person name="Fletcher K."/>
            <person name="Zhang L."/>
            <person name="Gil J."/>
            <person name="Han R."/>
            <person name="Cavanaugh K."/>
            <person name="Michelmore R."/>
        </authorList>
    </citation>
    <scope>NUCLEOTIDE SEQUENCE [LARGE SCALE GENOMIC DNA]</scope>
    <source>
        <strain evidence="7 8">SF5</strain>
    </source>
</reference>
<dbReference type="Pfam" id="PF06886">
    <property type="entry name" value="TPX2"/>
    <property type="match status" value="2"/>
</dbReference>
<feature type="compositionally biased region" description="Acidic residues" evidence="5">
    <location>
        <begin position="30"/>
        <end position="44"/>
    </location>
</feature>
<feature type="region of interest" description="Disordered" evidence="5">
    <location>
        <begin position="1"/>
        <end position="49"/>
    </location>
</feature>
<gene>
    <name evidence="7" type="ORF">CCR75_003894</name>
</gene>
<feature type="region of interest" description="Disordered" evidence="5">
    <location>
        <begin position="704"/>
        <end position="729"/>
    </location>
</feature>
<evidence type="ECO:0000256" key="4">
    <source>
        <dbReference type="ARBA" id="ARBA00023212"/>
    </source>
</evidence>
<dbReference type="EMBL" id="SHOA02000012">
    <property type="protein sequence ID" value="TDH72563.1"/>
    <property type="molecule type" value="Genomic_DNA"/>
</dbReference>
<feature type="region of interest" description="Disordered" evidence="5">
    <location>
        <begin position="524"/>
        <end position="555"/>
    </location>
</feature>
<feature type="compositionally biased region" description="Low complexity" evidence="5">
    <location>
        <begin position="198"/>
        <end position="216"/>
    </location>
</feature>
<dbReference type="PANTHER" id="PTHR14326:SF44">
    <property type="entry name" value="TARGETING PROTEIN FOR XKLP2"/>
    <property type="match status" value="1"/>
</dbReference>
<dbReference type="GeneID" id="94347656"/>
<dbReference type="InterPro" id="IPR009675">
    <property type="entry name" value="TPX2_fam"/>
</dbReference>
<comment type="caution">
    <text evidence="7">The sequence shown here is derived from an EMBL/GenBank/DDBJ whole genome shotgun (WGS) entry which is preliminary data.</text>
</comment>
<protein>
    <recommendedName>
        <fullName evidence="6">TPX2 C-terminal domain-containing protein</fullName>
    </recommendedName>
</protein>
<keyword evidence="4" id="KW-0206">Cytoskeleton</keyword>
<evidence type="ECO:0000313" key="8">
    <source>
        <dbReference type="Proteomes" id="UP000294530"/>
    </source>
</evidence>
<evidence type="ECO:0000256" key="2">
    <source>
        <dbReference type="ARBA" id="ARBA00005885"/>
    </source>
</evidence>
<dbReference type="Proteomes" id="UP000294530">
    <property type="component" value="Unassembled WGS sequence"/>
</dbReference>
<dbReference type="GO" id="GO:0060236">
    <property type="term" value="P:regulation of mitotic spindle organization"/>
    <property type="evidence" value="ECO:0007669"/>
    <property type="project" value="InterPro"/>
</dbReference>
<evidence type="ECO:0000256" key="3">
    <source>
        <dbReference type="ARBA" id="ARBA00022490"/>
    </source>
</evidence>
<dbReference type="PANTHER" id="PTHR14326">
    <property type="entry name" value="TARGETING PROTEIN FOR XKLP2"/>
    <property type="match status" value="1"/>
</dbReference>
<comment type="similarity">
    <text evidence="2">Belongs to the TPX2 family.</text>
</comment>
<dbReference type="GO" id="GO:0005819">
    <property type="term" value="C:spindle"/>
    <property type="evidence" value="ECO:0007669"/>
    <property type="project" value="InterPro"/>
</dbReference>
<dbReference type="OrthoDB" id="79764at2759"/>
<evidence type="ECO:0000256" key="5">
    <source>
        <dbReference type="SAM" id="MobiDB-lite"/>
    </source>
</evidence>
<feature type="region of interest" description="Disordered" evidence="5">
    <location>
        <begin position="198"/>
        <end position="217"/>
    </location>
</feature>
<evidence type="ECO:0000259" key="6">
    <source>
        <dbReference type="Pfam" id="PF06886"/>
    </source>
</evidence>
<accession>A0A976NYG6</accession>
<feature type="region of interest" description="Disordered" evidence="5">
    <location>
        <begin position="257"/>
        <end position="295"/>
    </location>
</feature>
<name>A0A976NYG6_BRELC</name>
<feature type="compositionally biased region" description="Polar residues" evidence="5">
    <location>
        <begin position="544"/>
        <end position="553"/>
    </location>
</feature>
<sequence length="752" mass="85120">MATLLDSTMEEVSPETHSSKNLRILHSADPETDAPEDEDDDEDFNFNAPSYYDLKNPALERRYVNNADGYFSSPTRSAATSKGSPLTTEISCTSSISEPALGVTLDASNEIAGSTQLVNGKQDESMEEINMLDTTMPGIEDVETVLNTSNLLDDREESFKEVFRHYASSSQSSATSSYLLHDLDTSTHSSIHAGHFSPLNSHASSSSTSMRANSDSIAKSRFRAANTAVSSNLMQPTQSYSRRIQAEQMLRQELYVEDAPVENKSSRVTRPRSPKLRTKTRTTHSNDASRMSSTSRELLKIQEERLLLQLEKLKIREFHEKIRVQRPPTNVHQRSTKQLTIPQTPHFQVDNRIRRVQSGPDTSESGHVQNQPPIAAEKLLTRDYSKPFPPYRESRLALTTPRSPKLHTATRAAHRPPPAPVPDKKVKAAVSRVNGSLTQPMTPQLETRRRAAQHRRPIKVIDQDAEELAKKFHAKPLNKSILEPKMYTRYAPAKSDGKACLAAPRAAPSAFSASCSSSADRSASVLSEAERHRKEREQRLKTRQAGQATQQLKSAPRPIRRPLIAETPPLKSIQLHREYQEKFSRKIKIEEKEKEKQRQFKANPIRVASTPAKFECSSKPLTEVKPFELPGEQYFNQAHARLEQKRRDEEERLKALGTFRAKPMPVFESDLVQIVASTKPLTQTESPMLATKRRAAERAAFEAAEKERRAREEAFRQQREEQERRLKDEEIKRLRREEMVFHARPVPDGNSF</sequence>
<feature type="compositionally biased region" description="Basic residues" evidence="5">
    <location>
        <begin position="267"/>
        <end position="282"/>
    </location>
</feature>
<evidence type="ECO:0000256" key="1">
    <source>
        <dbReference type="ARBA" id="ARBA00004245"/>
    </source>
</evidence>
<keyword evidence="3" id="KW-0963">Cytoplasm</keyword>
<feature type="compositionally biased region" description="Polar residues" evidence="5">
    <location>
        <begin position="283"/>
        <end position="295"/>
    </location>
</feature>
<dbReference type="InterPro" id="IPR027329">
    <property type="entry name" value="TPX2_C"/>
</dbReference>
<proteinExistence type="inferred from homology"/>
<feature type="domain" description="TPX2 C-terminal" evidence="6">
    <location>
        <begin position="689"/>
        <end position="749"/>
    </location>
</feature>
<evidence type="ECO:0000313" key="7">
    <source>
        <dbReference type="EMBL" id="TDH72563.1"/>
    </source>
</evidence>
<feature type="compositionally biased region" description="Basic and acidic residues" evidence="5">
    <location>
        <begin position="528"/>
        <end position="540"/>
    </location>
</feature>
<dbReference type="AlphaFoldDB" id="A0A976NYG6"/>